<dbReference type="Proteomes" id="UP001564626">
    <property type="component" value="Unassembled WGS sequence"/>
</dbReference>
<reference evidence="1 2" key="1">
    <citation type="submission" date="2024-08" db="EMBL/GenBank/DDBJ databases">
        <title>Genome mining of Saccharopolyspora cebuensis PGLac3 from Nigerian medicinal plant.</title>
        <authorList>
            <person name="Ezeobiora C.E."/>
            <person name="Igbokwe N.H."/>
            <person name="Amin D.H."/>
            <person name="Mendie U.E."/>
        </authorList>
    </citation>
    <scope>NUCLEOTIDE SEQUENCE [LARGE SCALE GENOMIC DNA]</scope>
    <source>
        <strain evidence="1 2">PGLac3</strain>
    </source>
</reference>
<accession>A0ABV4CLX5</accession>
<evidence type="ECO:0000313" key="2">
    <source>
        <dbReference type="Proteomes" id="UP001564626"/>
    </source>
</evidence>
<keyword evidence="2" id="KW-1185">Reference proteome</keyword>
<evidence type="ECO:0000313" key="1">
    <source>
        <dbReference type="EMBL" id="MEY8042092.1"/>
    </source>
</evidence>
<dbReference type="EMBL" id="JBGEHV010000048">
    <property type="protein sequence ID" value="MEY8042092.1"/>
    <property type="molecule type" value="Genomic_DNA"/>
</dbReference>
<dbReference type="RefSeq" id="WP_345362935.1">
    <property type="nucleotide sequence ID" value="NZ_BAABII010000007.1"/>
</dbReference>
<proteinExistence type="predicted"/>
<organism evidence="1 2">
    <name type="scientific">Saccharopolyspora cebuensis</name>
    <dbReference type="NCBI Taxonomy" id="418759"/>
    <lineage>
        <taxon>Bacteria</taxon>
        <taxon>Bacillati</taxon>
        <taxon>Actinomycetota</taxon>
        <taxon>Actinomycetes</taxon>
        <taxon>Pseudonocardiales</taxon>
        <taxon>Pseudonocardiaceae</taxon>
        <taxon>Saccharopolyspora</taxon>
    </lineage>
</organism>
<sequence>MSPEPALLAAYLRAGALALDCTAQNVEQGYRPAPAELVELARTAEVLAGKLRAAAAPAPLVIDAVRADR</sequence>
<name>A0ABV4CLX5_9PSEU</name>
<comment type="caution">
    <text evidence="1">The sequence shown here is derived from an EMBL/GenBank/DDBJ whole genome shotgun (WGS) entry which is preliminary data.</text>
</comment>
<protein>
    <submittedName>
        <fullName evidence="1">Uncharacterized protein</fullName>
    </submittedName>
</protein>
<gene>
    <name evidence="1" type="ORF">AB8O55_21985</name>
</gene>